<dbReference type="RefSeq" id="WP_129032700.1">
    <property type="nucleotide sequence ID" value="NZ_CP059603.1"/>
</dbReference>
<evidence type="ECO:0000313" key="1">
    <source>
        <dbReference type="EMBL" id="RXI78405.1"/>
    </source>
</evidence>
<sequence length="125" mass="14197">MKKVLLAAVTVLLVAPLAVPGTTAQAATWHKGAPKIARGTWTDKRNSPKGGMYDSLHITHKLFVLNDNDPHLTHLKYKKVGRHTYKFRGYEFELGKTITTAGNWHFISRHHVRVTLDGHKMNLYR</sequence>
<dbReference type="Proteomes" id="UP000290602">
    <property type="component" value="Unassembled WGS sequence"/>
</dbReference>
<name>A0A4Q0VH34_9LACO</name>
<dbReference type="EMBL" id="QXIL01000012">
    <property type="protein sequence ID" value="RXI78405.1"/>
    <property type="molecule type" value="Genomic_DNA"/>
</dbReference>
<reference evidence="1 2" key="1">
    <citation type="submission" date="2018-08" db="EMBL/GenBank/DDBJ databases">
        <title>Lactobacillus suantsai sp. nov., isolated from traditional fermented suan-tsai in Taiwan.</title>
        <authorList>
            <person name="Huang C.-H."/>
        </authorList>
    </citation>
    <scope>NUCLEOTIDE SEQUENCE [LARGE SCALE GENOMIC DNA]</scope>
    <source>
        <strain evidence="1 2">BCRC 12945</strain>
    </source>
</reference>
<evidence type="ECO:0000313" key="2">
    <source>
        <dbReference type="Proteomes" id="UP000290602"/>
    </source>
</evidence>
<dbReference type="AlphaFoldDB" id="A0A4Q0VH34"/>
<protein>
    <submittedName>
        <fullName evidence="1">Uncharacterized protein</fullName>
    </submittedName>
</protein>
<organism evidence="1 2">
    <name type="scientific">Levilactobacillus suantsaii</name>
    <dbReference type="NCBI Taxonomy" id="2292255"/>
    <lineage>
        <taxon>Bacteria</taxon>
        <taxon>Bacillati</taxon>
        <taxon>Bacillota</taxon>
        <taxon>Bacilli</taxon>
        <taxon>Lactobacillales</taxon>
        <taxon>Lactobacillaceae</taxon>
        <taxon>Levilactobacillus</taxon>
    </lineage>
</organism>
<accession>A0A4Q0VH34</accession>
<dbReference type="OrthoDB" id="2292913at2"/>
<gene>
    <name evidence="1" type="ORF">DXH47_07300</name>
</gene>
<keyword evidence="2" id="KW-1185">Reference proteome</keyword>
<proteinExistence type="predicted"/>
<comment type="caution">
    <text evidence="1">The sequence shown here is derived from an EMBL/GenBank/DDBJ whole genome shotgun (WGS) entry which is preliminary data.</text>
</comment>